<dbReference type="GO" id="GO:0006302">
    <property type="term" value="P:double-strand break repair"/>
    <property type="evidence" value="ECO:0007669"/>
    <property type="project" value="InterPro"/>
</dbReference>
<dbReference type="Gene3D" id="3.40.50.300">
    <property type="entry name" value="P-loop containing nucleotide triphosphate hydrolases"/>
    <property type="match status" value="1"/>
</dbReference>
<dbReference type="PANTHER" id="PTHR43581:SF4">
    <property type="entry name" value="ATP_GTP PHOSPHATASE"/>
    <property type="match status" value="1"/>
</dbReference>
<gene>
    <name evidence="3" type="ORF">SAMN04487834_10517</name>
</gene>
<evidence type="ECO:0000259" key="2">
    <source>
        <dbReference type="Pfam" id="PF20469"/>
    </source>
</evidence>
<dbReference type="InterPro" id="IPR034139">
    <property type="entry name" value="TOPRIM_OLD"/>
</dbReference>
<evidence type="ECO:0000259" key="1">
    <source>
        <dbReference type="Pfam" id="PF13304"/>
    </source>
</evidence>
<reference evidence="4" key="1">
    <citation type="submission" date="2016-10" db="EMBL/GenBank/DDBJ databases">
        <authorList>
            <person name="Varghese N."/>
        </authorList>
    </citation>
    <scope>NUCLEOTIDE SEQUENCE [LARGE SCALE GENOMIC DNA]</scope>
    <source>
        <strain evidence="4">DSM 20406</strain>
    </source>
</reference>
<keyword evidence="4" id="KW-1185">Reference proteome</keyword>
<dbReference type="InterPro" id="IPR027417">
    <property type="entry name" value="P-loop_NTPase"/>
</dbReference>
<dbReference type="Pfam" id="PF13304">
    <property type="entry name" value="AAA_21"/>
    <property type="match status" value="1"/>
</dbReference>
<dbReference type="EMBL" id="FNYK01000051">
    <property type="protein sequence ID" value="SEJ06406.1"/>
    <property type="molecule type" value="Genomic_DNA"/>
</dbReference>
<feature type="domain" description="ATPase AAA-type core" evidence="1">
    <location>
        <begin position="191"/>
        <end position="320"/>
    </location>
</feature>
<evidence type="ECO:0000313" key="3">
    <source>
        <dbReference type="EMBL" id="SEJ06406.1"/>
    </source>
</evidence>
<dbReference type="InterPro" id="IPR051396">
    <property type="entry name" value="Bact_Antivir_Def_Nuclease"/>
</dbReference>
<dbReference type="GO" id="GO:0016887">
    <property type="term" value="F:ATP hydrolysis activity"/>
    <property type="evidence" value="ECO:0007669"/>
    <property type="project" value="InterPro"/>
</dbReference>
<dbReference type="Pfam" id="PF20469">
    <property type="entry name" value="OLD-like_TOPRIM"/>
    <property type="match status" value="1"/>
</dbReference>
<dbReference type="Proteomes" id="UP000183028">
    <property type="component" value="Unassembled WGS sequence"/>
</dbReference>
<sequence>MASSIAKLKLTNYKRFKQFEFIPNERMNIIVGDNEAGKSTILEAIDLVISGNIRKVENIGIDRIINTDSIDEFLKGSKKYDELPVVRIELFLNGDFGFEMEGKNNSDEVTAYGIRMVCAPNPEFEHEIIDSIKADSNFFPYDYYTVRFSTFADEGYSGYKKRIRSIFIDSSNMNSDYATNDFVKRMYAHYTENNVKERVVHKSKFRQIKNQFEIENLAELNARVPDGEEYSFKFKGNDSSNFSDELMIYEKSVPLDSKGTGTQIFVKVDFVLSHSVENVEVILIEEPENHLSHVKLRALIKKISDSNNGQLFITTHNSLISTRLELNNVFILQGNENNKPLALSDLKEETAKYFMKTPPAGIIEFALSDKIILVEGPAEYMLFDNFYRQVYGHKMEEDDVQVMDVRGLSFKRFLEIASITGAKVAVVTDNDEDYQKNCIDKYSDFNDKENIAIFYESDNGKRTFEIVLEDKNKQLCKDLFGDSAVDYMLNNKTEAAYKLMSEENVVVPDYIERAIKWIKS</sequence>
<dbReference type="SUPFAM" id="SSF52540">
    <property type="entry name" value="P-loop containing nucleoside triphosphate hydrolases"/>
    <property type="match status" value="1"/>
</dbReference>
<dbReference type="CDD" id="cd01026">
    <property type="entry name" value="TOPRIM_OLD"/>
    <property type="match status" value="1"/>
</dbReference>
<dbReference type="GO" id="GO:0005524">
    <property type="term" value="F:ATP binding"/>
    <property type="evidence" value="ECO:0007669"/>
    <property type="project" value="InterPro"/>
</dbReference>
<evidence type="ECO:0000313" key="4">
    <source>
        <dbReference type="Proteomes" id="UP000183028"/>
    </source>
</evidence>
<organism evidence="3 4">
    <name type="scientific">Sharpea azabuensis</name>
    <dbReference type="NCBI Taxonomy" id="322505"/>
    <lineage>
        <taxon>Bacteria</taxon>
        <taxon>Bacillati</taxon>
        <taxon>Bacillota</taxon>
        <taxon>Erysipelotrichia</taxon>
        <taxon>Erysipelotrichales</taxon>
        <taxon>Coprobacillaceae</taxon>
        <taxon>Sharpea</taxon>
    </lineage>
</organism>
<proteinExistence type="predicted"/>
<accession>A0A1H6VRR4</accession>
<dbReference type="AlphaFoldDB" id="A0A1H6VRR4"/>
<dbReference type="InterPro" id="IPR003959">
    <property type="entry name" value="ATPase_AAA_core"/>
</dbReference>
<dbReference type="Pfam" id="PF13555">
    <property type="entry name" value="AAA_29"/>
    <property type="match status" value="1"/>
</dbReference>
<name>A0A1H6VRR4_9FIRM</name>
<feature type="domain" description="OLD protein-like TOPRIM" evidence="2">
    <location>
        <begin position="368"/>
        <end position="431"/>
    </location>
</feature>
<protein>
    <submittedName>
        <fullName evidence="3">p-loop containing region of AAA domain-containing protein</fullName>
    </submittedName>
</protein>
<dbReference type="PANTHER" id="PTHR43581">
    <property type="entry name" value="ATP/GTP PHOSPHATASE"/>
    <property type="match status" value="1"/>
</dbReference>
<dbReference type="RefSeq" id="WP_074732511.1">
    <property type="nucleotide sequence ID" value="NZ_FNYK01000051.1"/>
</dbReference>
<dbReference type="OrthoDB" id="308933at2"/>